<dbReference type="EMBL" id="JACHCE010000010">
    <property type="protein sequence ID" value="MBB5638747.1"/>
    <property type="molecule type" value="Genomic_DNA"/>
</dbReference>
<feature type="transmembrane region" description="Helical" evidence="1">
    <location>
        <begin position="7"/>
        <end position="26"/>
    </location>
</feature>
<accession>A0A7W8ZRX5</accession>
<proteinExistence type="predicted"/>
<evidence type="ECO:0000313" key="3">
    <source>
        <dbReference type="Proteomes" id="UP000537204"/>
    </source>
</evidence>
<keyword evidence="1" id="KW-0812">Transmembrane</keyword>
<dbReference type="GO" id="GO:0016740">
    <property type="term" value="F:transferase activity"/>
    <property type="evidence" value="ECO:0007669"/>
    <property type="project" value="UniProtKB-KW"/>
</dbReference>
<keyword evidence="1" id="KW-1133">Transmembrane helix</keyword>
<gene>
    <name evidence="2" type="ORF">HDE68_004682</name>
</gene>
<keyword evidence="1" id="KW-0472">Membrane</keyword>
<feature type="transmembrane region" description="Helical" evidence="1">
    <location>
        <begin position="38"/>
        <end position="59"/>
    </location>
</feature>
<name>A0A7W8ZRX5_9SPHI</name>
<sequence>MFRFNKYYFGFTLLLLSIEILIARYAHDQIIRPYAGDFLIVIFLYCLVMSFFNVIFLSYRGFSIFQSYPSFKNG</sequence>
<organism evidence="2 3">
    <name type="scientific">Pedobacter cryoconitis</name>
    <dbReference type="NCBI Taxonomy" id="188932"/>
    <lineage>
        <taxon>Bacteria</taxon>
        <taxon>Pseudomonadati</taxon>
        <taxon>Bacteroidota</taxon>
        <taxon>Sphingobacteriia</taxon>
        <taxon>Sphingobacteriales</taxon>
        <taxon>Sphingobacteriaceae</taxon>
        <taxon>Pedobacter</taxon>
    </lineage>
</organism>
<protein>
    <submittedName>
        <fullName evidence="2">Glucan phosphoethanolaminetransferase (Alkaline phosphatase superfamily)</fullName>
    </submittedName>
</protein>
<evidence type="ECO:0000256" key="1">
    <source>
        <dbReference type="SAM" id="Phobius"/>
    </source>
</evidence>
<comment type="caution">
    <text evidence="2">The sequence shown here is derived from an EMBL/GenBank/DDBJ whole genome shotgun (WGS) entry which is preliminary data.</text>
</comment>
<dbReference type="AlphaFoldDB" id="A0A7W8ZRX5"/>
<reference evidence="2 3" key="1">
    <citation type="submission" date="2020-08" db="EMBL/GenBank/DDBJ databases">
        <title>Genomic Encyclopedia of Type Strains, Phase IV (KMG-V): Genome sequencing to study the core and pangenomes of soil and plant-associated prokaryotes.</title>
        <authorList>
            <person name="Whitman W."/>
        </authorList>
    </citation>
    <scope>NUCLEOTIDE SEQUENCE [LARGE SCALE GENOMIC DNA]</scope>
    <source>
        <strain evidence="2 3">S3M1</strain>
    </source>
</reference>
<evidence type="ECO:0000313" key="2">
    <source>
        <dbReference type="EMBL" id="MBB5638747.1"/>
    </source>
</evidence>
<dbReference type="Proteomes" id="UP000537204">
    <property type="component" value="Unassembled WGS sequence"/>
</dbReference>
<keyword evidence="2" id="KW-0808">Transferase</keyword>